<dbReference type="EMBL" id="PNYB01000030">
    <property type="protein sequence ID" value="PMS17339.1"/>
    <property type="molecule type" value="Genomic_DNA"/>
</dbReference>
<sequence>MHALVIHAPLDLRIEDAPTPEPEANQLLVRIRAEFAVAVELLNKGLLDVKQLISDVFPYRESVRMFRTASDRSKPCATDWAP</sequence>
<gene>
    <name evidence="1" type="ORF">C0Z19_24625</name>
</gene>
<comment type="caution">
    <text evidence="1">The sequence shown here is derived from an EMBL/GenBank/DDBJ whole genome shotgun (WGS) entry which is preliminary data.</text>
</comment>
<protein>
    <submittedName>
        <fullName evidence="1">Uncharacterized protein</fullName>
    </submittedName>
</protein>
<dbReference type="SUPFAM" id="SSF50129">
    <property type="entry name" value="GroES-like"/>
    <property type="match status" value="1"/>
</dbReference>
<evidence type="ECO:0000313" key="1">
    <source>
        <dbReference type="EMBL" id="PMS17339.1"/>
    </source>
</evidence>
<proteinExistence type="predicted"/>
<dbReference type="InterPro" id="IPR011032">
    <property type="entry name" value="GroES-like_sf"/>
</dbReference>
<accession>A0A2N7VJJ6</accession>
<dbReference type="Gene3D" id="3.90.180.10">
    <property type="entry name" value="Medium-chain alcohol dehydrogenases, catalytic domain"/>
    <property type="match status" value="1"/>
</dbReference>
<reference evidence="1 2" key="1">
    <citation type="submission" date="2018-01" db="EMBL/GenBank/DDBJ databases">
        <title>Whole genome analyses suggest that Burkholderia sensu lato contains two further novel genera in the rhizoxinica-symbiotica group Mycetohabitans gen. nov., and Trinickia gen. nov.: implications for the evolution of diazotrophy and nodulation in the Burkholderiaceae.</title>
        <authorList>
            <person name="Estrada-de los Santos P."/>
            <person name="Palmer M."/>
            <person name="Chavez-Ramirez B."/>
            <person name="Beukes C."/>
            <person name="Steenkamp E.T."/>
            <person name="Hirsch A.M."/>
            <person name="Manyaka P."/>
            <person name="Maluk M."/>
            <person name="Lafos M."/>
            <person name="Crook M."/>
            <person name="Gross E."/>
            <person name="Simon M.F."/>
            <person name="Bueno dos Reis Junior F."/>
            <person name="Poole P.S."/>
            <person name="Venter S.N."/>
            <person name="James E.K."/>
        </authorList>
    </citation>
    <scope>NUCLEOTIDE SEQUENCE [LARGE SCALE GENOMIC DNA]</scope>
    <source>
        <strain evidence="1 2">GP25-8</strain>
    </source>
</reference>
<dbReference type="Proteomes" id="UP000235347">
    <property type="component" value="Unassembled WGS sequence"/>
</dbReference>
<dbReference type="AlphaFoldDB" id="A0A2N7VJJ6"/>
<name>A0A2N7VJJ6_9BURK</name>
<organism evidence="1 2">
    <name type="scientific">Trinickia soli</name>
    <dbReference type="NCBI Taxonomy" id="380675"/>
    <lineage>
        <taxon>Bacteria</taxon>
        <taxon>Pseudomonadati</taxon>
        <taxon>Pseudomonadota</taxon>
        <taxon>Betaproteobacteria</taxon>
        <taxon>Burkholderiales</taxon>
        <taxon>Burkholderiaceae</taxon>
        <taxon>Trinickia</taxon>
    </lineage>
</organism>
<evidence type="ECO:0000313" key="2">
    <source>
        <dbReference type="Proteomes" id="UP000235347"/>
    </source>
</evidence>
<keyword evidence="2" id="KW-1185">Reference proteome</keyword>